<dbReference type="InterPro" id="IPR050613">
    <property type="entry name" value="Sec_Metabolite_Reg"/>
</dbReference>
<dbReference type="CDD" id="cd12148">
    <property type="entry name" value="fungal_TF_MHR"/>
    <property type="match status" value="1"/>
</dbReference>
<dbReference type="InterPro" id="IPR007219">
    <property type="entry name" value="XnlR_reg_dom"/>
</dbReference>
<keyword evidence="3" id="KW-0539">Nucleus</keyword>
<dbReference type="Proteomes" id="UP000308549">
    <property type="component" value="Unassembled WGS sequence"/>
</dbReference>
<dbReference type="SUPFAM" id="SSF57701">
    <property type="entry name" value="Zn2/Cys6 DNA-binding domain"/>
    <property type="match status" value="1"/>
</dbReference>
<keyword evidence="7" id="KW-1185">Reference proteome</keyword>
<organism evidence="6 7">
    <name type="scientific">Salinomyces thailandicus</name>
    <dbReference type="NCBI Taxonomy" id="706561"/>
    <lineage>
        <taxon>Eukaryota</taxon>
        <taxon>Fungi</taxon>
        <taxon>Dikarya</taxon>
        <taxon>Ascomycota</taxon>
        <taxon>Pezizomycotina</taxon>
        <taxon>Dothideomycetes</taxon>
        <taxon>Dothideomycetidae</taxon>
        <taxon>Mycosphaerellales</taxon>
        <taxon>Teratosphaeriaceae</taxon>
        <taxon>Salinomyces</taxon>
    </lineage>
</organism>
<dbReference type="InterPro" id="IPR001138">
    <property type="entry name" value="Zn2Cys6_DnaBD"/>
</dbReference>
<dbReference type="Gene3D" id="4.10.240.10">
    <property type="entry name" value="Zn(2)-C6 fungal-type DNA-binding domain"/>
    <property type="match status" value="1"/>
</dbReference>
<dbReference type="PANTHER" id="PTHR31001">
    <property type="entry name" value="UNCHARACTERIZED TRANSCRIPTIONAL REGULATORY PROTEIN"/>
    <property type="match status" value="1"/>
</dbReference>
<dbReference type="PANTHER" id="PTHR31001:SF77">
    <property type="entry name" value="TRANSCRIPTION FACTOR, PUTATIVE (AFU_ORTHOLOGUE AFUA_3G12940)-RELATED"/>
    <property type="match status" value="1"/>
</dbReference>
<dbReference type="Pfam" id="PF00172">
    <property type="entry name" value="Zn_clus"/>
    <property type="match status" value="1"/>
</dbReference>
<dbReference type="EMBL" id="NAJL01000089">
    <property type="protein sequence ID" value="TKA22004.1"/>
    <property type="molecule type" value="Genomic_DNA"/>
</dbReference>
<protein>
    <recommendedName>
        <fullName evidence="5">Zn(2)-C6 fungal-type domain-containing protein</fullName>
    </recommendedName>
</protein>
<feature type="domain" description="Zn(2)-C6 fungal-type" evidence="5">
    <location>
        <begin position="50"/>
        <end position="78"/>
    </location>
</feature>
<feature type="region of interest" description="Disordered" evidence="4">
    <location>
        <begin position="632"/>
        <end position="683"/>
    </location>
</feature>
<name>A0A4U0TJM0_9PEZI</name>
<dbReference type="CDD" id="cd00067">
    <property type="entry name" value="GAL4"/>
    <property type="match status" value="1"/>
</dbReference>
<dbReference type="SMART" id="SM00906">
    <property type="entry name" value="Fungal_trans"/>
    <property type="match status" value="1"/>
</dbReference>
<feature type="region of interest" description="Disordered" evidence="4">
    <location>
        <begin position="182"/>
        <end position="205"/>
    </location>
</feature>
<feature type="region of interest" description="Disordered" evidence="4">
    <location>
        <begin position="410"/>
        <end position="431"/>
    </location>
</feature>
<feature type="compositionally biased region" description="Polar residues" evidence="4">
    <location>
        <begin position="23"/>
        <end position="39"/>
    </location>
</feature>
<feature type="region of interest" description="Disordered" evidence="4">
    <location>
        <begin position="22"/>
        <end position="44"/>
    </location>
</feature>
<gene>
    <name evidence="6" type="ORF">B0A50_08502</name>
</gene>
<evidence type="ECO:0000256" key="4">
    <source>
        <dbReference type="SAM" id="MobiDB-lite"/>
    </source>
</evidence>
<dbReference type="InterPro" id="IPR036864">
    <property type="entry name" value="Zn2-C6_fun-type_DNA-bd_sf"/>
</dbReference>
<sequence>MVNVGINHGSTSLSRNKLAMASMHTTPGNNNNNKSNTPASHEDHQHIRLACQACQRKKIKCDRSFPCSQCSRSSLQCVPSTRKPRTRNIGRRTLDPELRSRIAKLEGLVESLSGEIGLSDGSPGGESSAPEGEPSKTPNREITSIDSENAVSPAVGRYMGSTFWSSLTTEVQALRDAFEDDQQEEDFELTSPTTSTGGADGTTSANDYDFIICPPTAIYIMPGALEEPSPQTQSMLCQSFLQNVAPLFKIFHLPTLGNTLERGAPYLGHDPGSLPVRVMKASLWFSAVVTIGDAECQTTFGQSRASLLQQYRRVVDVLLAQADLMNTNDLAVLQAFVTTLLASRIADNSRRTWTLTALVVRIARAMRLDHEDPHRTPFENELRRRIWHAIRFLDVYTATDRAAEPLITRDSFTTPRPSNANDSEFDESSTTIPNHESVLTDMAFALLSSEGVTVIQRLNTAEVQPSGETWQLRLEIAQALGKTLQEHYIQYCDMTIPFHRLVYAIGRSMTAGMILRAVRPMQRHVSSVPPRIDSPYVLQIAVDALRENERIYEDPEAERWRWLVWVQWHPLAVALAGLCSIRDTNLANDAWACVDKAYNRHSLHVADTRHGMLWRPIEKLYKKARSFRDAGRTESLLASRPRQPPSHSNVTSSASGATGSPQVRQPPFEPSSMSTGSMSMDPMTTAMTTAMPMDFNDMTNFDFNNMSIPPTGDLSWLDWENIMSDFSSNVPVSMGDLQQPQVVPNGRDWPCVLHSDLV</sequence>
<evidence type="ECO:0000259" key="5">
    <source>
        <dbReference type="PROSITE" id="PS50048"/>
    </source>
</evidence>
<dbReference type="GO" id="GO:0008270">
    <property type="term" value="F:zinc ion binding"/>
    <property type="evidence" value="ECO:0007669"/>
    <property type="project" value="InterPro"/>
</dbReference>
<comment type="caution">
    <text evidence="6">The sequence shown here is derived from an EMBL/GenBank/DDBJ whole genome shotgun (WGS) entry which is preliminary data.</text>
</comment>
<evidence type="ECO:0000313" key="6">
    <source>
        <dbReference type="EMBL" id="TKA22004.1"/>
    </source>
</evidence>
<dbReference type="GO" id="GO:0005634">
    <property type="term" value="C:nucleus"/>
    <property type="evidence" value="ECO:0007669"/>
    <property type="project" value="UniProtKB-SubCell"/>
</dbReference>
<dbReference type="PROSITE" id="PS50048">
    <property type="entry name" value="ZN2_CY6_FUNGAL_2"/>
    <property type="match status" value="1"/>
</dbReference>
<feature type="compositionally biased region" description="Polar residues" evidence="4">
    <location>
        <begin position="645"/>
        <end position="663"/>
    </location>
</feature>
<comment type="subcellular location">
    <subcellularLocation>
        <location evidence="1">Nucleus</location>
    </subcellularLocation>
</comment>
<dbReference type="GO" id="GO:0006351">
    <property type="term" value="P:DNA-templated transcription"/>
    <property type="evidence" value="ECO:0007669"/>
    <property type="project" value="InterPro"/>
</dbReference>
<keyword evidence="2" id="KW-0479">Metal-binding</keyword>
<dbReference type="OrthoDB" id="424974at2759"/>
<proteinExistence type="predicted"/>
<feature type="region of interest" description="Disordered" evidence="4">
    <location>
        <begin position="113"/>
        <end position="148"/>
    </location>
</feature>
<feature type="compositionally biased region" description="Low complexity" evidence="4">
    <location>
        <begin position="190"/>
        <end position="204"/>
    </location>
</feature>
<feature type="compositionally biased region" description="Polar residues" evidence="4">
    <location>
        <begin position="136"/>
        <end position="148"/>
    </location>
</feature>
<evidence type="ECO:0000256" key="1">
    <source>
        <dbReference type="ARBA" id="ARBA00004123"/>
    </source>
</evidence>
<evidence type="ECO:0000313" key="7">
    <source>
        <dbReference type="Proteomes" id="UP000308549"/>
    </source>
</evidence>
<accession>A0A4U0TJM0</accession>
<dbReference type="GO" id="GO:0000981">
    <property type="term" value="F:DNA-binding transcription factor activity, RNA polymerase II-specific"/>
    <property type="evidence" value="ECO:0007669"/>
    <property type="project" value="InterPro"/>
</dbReference>
<evidence type="ECO:0000256" key="2">
    <source>
        <dbReference type="ARBA" id="ARBA00022723"/>
    </source>
</evidence>
<dbReference type="SMART" id="SM00066">
    <property type="entry name" value="GAL4"/>
    <property type="match status" value="1"/>
</dbReference>
<dbReference type="GO" id="GO:0003677">
    <property type="term" value="F:DNA binding"/>
    <property type="evidence" value="ECO:0007669"/>
    <property type="project" value="InterPro"/>
</dbReference>
<evidence type="ECO:0000256" key="3">
    <source>
        <dbReference type="ARBA" id="ARBA00023242"/>
    </source>
</evidence>
<reference evidence="6 7" key="1">
    <citation type="submission" date="2017-03" db="EMBL/GenBank/DDBJ databases">
        <title>Genomes of endolithic fungi from Antarctica.</title>
        <authorList>
            <person name="Coleine C."/>
            <person name="Masonjones S."/>
            <person name="Stajich J.E."/>
        </authorList>
    </citation>
    <scope>NUCLEOTIDE SEQUENCE [LARGE SCALE GENOMIC DNA]</scope>
    <source>
        <strain evidence="6 7">CCFEE 6315</strain>
    </source>
</reference>
<dbReference type="Pfam" id="PF04082">
    <property type="entry name" value="Fungal_trans"/>
    <property type="match status" value="1"/>
</dbReference>
<dbReference type="AlphaFoldDB" id="A0A4U0TJM0"/>